<accession>A0A0Q5VS61</accession>
<evidence type="ECO:0000313" key="2">
    <source>
        <dbReference type="EMBL" id="KQS61829.1"/>
    </source>
</evidence>
<name>A0A0Q5VS61_DROER</name>
<dbReference type="Proteomes" id="UP000008711">
    <property type="component" value="Unassembled WGS sequence"/>
</dbReference>
<dbReference type="SMART" id="SM00675">
    <property type="entry name" value="DM11"/>
    <property type="match status" value="1"/>
</dbReference>
<protein>
    <submittedName>
        <fullName evidence="2">Uncharacterized protein, isoform B</fullName>
    </submittedName>
</protein>
<proteinExistence type="predicted"/>
<dbReference type="InterPro" id="IPR006601">
    <property type="entry name" value="Uncharacterised_DM11_DROME"/>
</dbReference>
<organism evidence="2 3">
    <name type="scientific">Drosophila erecta</name>
    <name type="common">Fruit fly</name>
    <dbReference type="NCBI Taxonomy" id="7220"/>
    <lineage>
        <taxon>Eukaryota</taxon>
        <taxon>Metazoa</taxon>
        <taxon>Ecdysozoa</taxon>
        <taxon>Arthropoda</taxon>
        <taxon>Hexapoda</taxon>
        <taxon>Insecta</taxon>
        <taxon>Pterygota</taxon>
        <taxon>Neoptera</taxon>
        <taxon>Endopterygota</taxon>
        <taxon>Diptera</taxon>
        <taxon>Brachycera</taxon>
        <taxon>Muscomorpha</taxon>
        <taxon>Ephydroidea</taxon>
        <taxon>Drosophilidae</taxon>
        <taxon>Drosophila</taxon>
        <taxon>Sophophora</taxon>
    </lineage>
</organism>
<evidence type="ECO:0000256" key="1">
    <source>
        <dbReference type="SAM" id="SignalP"/>
    </source>
</evidence>
<keyword evidence="1" id="KW-0732">Signal</keyword>
<dbReference type="OrthoDB" id="7975395at2759"/>
<sequence length="166" mass="19233">MFAILLILILGSTDILATDYILRVEDPDIYTTCKEAPPGTIGLNEAFDVKMSVLHFNRGNWEPTVFNSLTPDFCNAMFNTNLFWYKYWFKNFENREEIQEKCLATQGTVLVYNSFVVVPRLNNVMGPPLKGRYKVVFLFETFNEYDERQPISVCFEISGEAEKIKN</sequence>
<keyword evidence="3" id="KW-1185">Reference proteome</keyword>
<feature type="signal peptide" evidence="1">
    <location>
        <begin position="1"/>
        <end position="17"/>
    </location>
</feature>
<reference evidence="2 3" key="1">
    <citation type="journal article" date="2007" name="Nature">
        <title>Evolution of genes and genomes on the Drosophila phylogeny.</title>
        <authorList>
            <consortium name="Drosophila 12 Genomes Consortium"/>
            <person name="Clark A.G."/>
            <person name="Eisen M.B."/>
            <person name="Smith D.R."/>
            <person name="Bergman C.M."/>
            <person name="Oliver B."/>
            <person name="Markow T.A."/>
            <person name="Kaufman T.C."/>
            <person name="Kellis M."/>
            <person name="Gelbart W."/>
            <person name="Iyer V.N."/>
            <person name="Pollard D.A."/>
            <person name="Sackton T.B."/>
            <person name="Larracuente A.M."/>
            <person name="Singh N.D."/>
            <person name="Abad J.P."/>
            <person name="Abt D.N."/>
            <person name="Adryan B."/>
            <person name="Aguade M."/>
            <person name="Akashi H."/>
            <person name="Anderson W.W."/>
            <person name="Aquadro C.F."/>
            <person name="Ardell D.H."/>
            <person name="Arguello R."/>
            <person name="Artieri C.G."/>
            <person name="Barbash D.A."/>
            <person name="Barker D."/>
            <person name="Barsanti P."/>
            <person name="Batterham P."/>
            <person name="Batzoglou S."/>
            <person name="Begun D."/>
            <person name="Bhutkar A."/>
            <person name="Blanco E."/>
            <person name="Bosak S.A."/>
            <person name="Bradley R.K."/>
            <person name="Brand A.D."/>
            <person name="Brent M.R."/>
            <person name="Brooks A.N."/>
            <person name="Brown R.H."/>
            <person name="Butlin R.K."/>
            <person name="Caggese C."/>
            <person name="Calvi B.R."/>
            <person name="Bernardo de Carvalho A."/>
            <person name="Caspi A."/>
            <person name="Castrezana S."/>
            <person name="Celniker S.E."/>
            <person name="Chang J.L."/>
            <person name="Chapple C."/>
            <person name="Chatterji S."/>
            <person name="Chinwalla A."/>
            <person name="Civetta A."/>
            <person name="Clifton S.W."/>
            <person name="Comeron J.M."/>
            <person name="Costello J.C."/>
            <person name="Coyne J.A."/>
            <person name="Daub J."/>
            <person name="David R.G."/>
            <person name="Delcher A.L."/>
            <person name="Delehaunty K."/>
            <person name="Do C.B."/>
            <person name="Ebling H."/>
            <person name="Edwards K."/>
            <person name="Eickbush T."/>
            <person name="Evans J.D."/>
            <person name="Filipski A."/>
            <person name="Findeiss S."/>
            <person name="Freyhult E."/>
            <person name="Fulton L."/>
            <person name="Fulton R."/>
            <person name="Garcia A.C."/>
            <person name="Gardiner A."/>
            <person name="Garfield D.A."/>
            <person name="Garvin B.E."/>
            <person name="Gibson G."/>
            <person name="Gilbert D."/>
            <person name="Gnerre S."/>
            <person name="Godfrey J."/>
            <person name="Good R."/>
            <person name="Gotea V."/>
            <person name="Gravely B."/>
            <person name="Greenberg A.J."/>
            <person name="Griffiths-Jones S."/>
            <person name="Gross S."/>
            <person name="Guigo R."/>
            <person name="Gustafson E.A."/>
            <person name="Haerty W."/>
            <person name="Hahn M.W."/>
            <person name="Halligan D.L."/>
            <person name="Halpern A.L."/>
            <person name="Halter G.M."/>
            <person name="Han M.V."/>
            <person name="Heger A."/>
            <person name="Hillier L."/>
            <person name="Hinrichs A.S."/>
            <person name="Holmes I."/>
            <person name="Hoskins R.A."/>
            <person name="Hubisz M.J."/>
            <person name="Hultmark D."/>
            <person name="Huntley M.A."/>
            <person name="Jaffe D.B."/>
            <person name="Jagadeeshan S."/>
            <person name="Jeck W.R."/>
            <person name="Johnson J."/>
            <person name="Jones C.D."/>
            <person name="Jordan W.C."/>
            <person name="Karpen G.H."/>
            <person name="Kataoka E."/>
            <person name="Keightley P.D."/>
            <person name="Kheradpour P."/>
            <person name="Kirkness E.F."/>
            <person name="Koerich L.B."/>
            <person name="Kristiansen K."/>
            <person name="Kudrna D."/>
            <person name="Kulathinal R.J."/>
            <person name="Kumar S."/>
            <person name="Kwok R."/>
            <person name="Lander E."/>
            <person name="Langley C.H."/>
            <person name="Lapoint R."/>
            <person name="Lazzaro B.P."/>
            <person name="Lee S.J."/>
            <person name="Levesque L."/>
            <person name="Li R."/>
            <person name="Lin C.F."/>
            <person name="Lin M.F."/>
            <person name="Lindblad-Toh K."/>
            <person name="Llopart A."/>
            <person name="Long M."/>
            <person name="Low L."/>
            <person name="Lozovsky E."/>
            <person name="Lu J."/>
            <person name="Luo M."/>
            <person name="Machado C.A."/>
            <person name="Makalowski W."/>
            <person name="Marzo M."/>
            <person name="Matsuda M."/>
            <person name="Matzkin L."/>
            <person name="McAllister B."/>
            <person name="McBride C.S."/>
            <person name="McKernan B."/>
            <person name="McKernan K."/>
            <person name="Mendez-Lago M."/>
            <person name="Minx P."/>
            <person name="Mollenhauer M.U."/>
            <person name="Montooth K."/>
            <person name="Mount S.M."/>
            <person name="Mu X."/>
            <person name="Myers E."/>
            <person name="Negre B."/>
            <person name="Newfeld S."/>
            <person name="Nielsen R."/>
            <person name="Noor M.A."/>
            <person name="O'Grady P."/>
            <person name="Pachter L."/>
            <person name="Papaceit M."/>
            <person name="Parisi M.J."/>
            <person name="Parisi M."/>
            <person name="Parts L."/>
            <person name="Pedersen J.S."/>
            <person name="Pesole G."/>
            <person name="Phillippy A.M."/>
            <person name="Ponting C.P."/>
            <person name="Pop M."/>
            <person name="Porcelli D."/>
            <person name="Powell J.R."/>
            <person name="Prohaska S."/>
            <person name="Pruitt K."/>
            <person name="Puig M."/>
            <person name="Quesneville H."/>
            <person name="Ram K.R."/>
            <person name="Rand D."/>
            <person name="Rasmussen M.D."/>
            <person name="Reed L.K."/>
            <person name="Reenan R."/>
            <person name="Reily A."/>
            <person name="Remington K.A."/>
            <person name="Rieger T.T."/>
            <person name="Ritchie M.G."/>
            <person name="Robin C."/>
            <person name="Rogers Y.H."/>
            <person name="Rohde C."/>
            <person name="Rozas J."/>
            <person name="Rubenfield M.J."/>
            <person name="Ruiz A."/>
            <person name="Russo S."/>
            <person name="Salzberg S.L."/>
            <person name="Sanchez-Gracia A."/>
            <person name="Saranga D.J."/>
            <person name="Sato H."/>
            <person name="Schaeffer S.W."/>
            <person name="Schatz M.C."/>
            <person name="Schlenke T."/>
            <person name="Schwartz R."/>
            <person name="Segarra C."/>
            <person name="Singh R.S."/>
            <person name="Sirot L."/>
            <person name="Sirota M."/>
            <person name="Sisneros N.B."/>
            <person name="Smith C.D."/>
            <person name="Smith T.F."/>
            <person name="Spieth J."/>
            <person name="Stage D.E."/>
            <person name="Stark A."/>
            <person name="Stephan W."/>
            <person name="Strausberg R.L."/>
            <person name="Strempel S."/>
            <person name="Sturgill D."/>
            <person name="Sutton G."/>
            <person name="Sutton G.G."/>
            <person name="Tao W."/>
            <person name="Teichmann S."/>
            <person name="Tobari Y.N."/>
            <person name="Tomimura Y."/>
            <person name="Tsolas J.M."/>
            <person name="Valente V.L."/>
            <person name="Venter E."/>
            <person name="Venter J.C."/>
            <person name="Vicario S."/>
            <person name="Vieira F.G."/>
            <person name="Vilella A.J."/>
            <person name="Villasante A."/>
            <person name="Walenz B."/>
            <person name="Wang J."/>
            <person name="Wasserman M."/>
            <person name="Watts T."/>
            <person name="Wilson D."/>
            <person name="Wilson R.K."/>
            <person name="Wing R.A."/>
            <person name="Wolfner M.F."/>
            <person name="Wong A."/>
            <person name="Wong G.K."/>
            <person name="Wu C.I."/>
            <person name="Wu G."/>
            <person name="Yamamoto D."/>
            <person name="Yang H.P."/>
            <person name="Yang S.P."/>
            <person name="Yorke J.A."/>
            <person name="Yoshida K."/>
            <person name="Zdobnov E."/>
            <person name="Zhang P."/>
            <person name="Zhang Y."/>
            <person name="Zimin A.V."/>
            <person name="Baldwin J."/>
            <person name="Abdouelleil A."/>
            <person name="Abdulkadir J."/>
            <person name="Abebe A."/>
            <person name="Abera B."/>
            <person name="Abreu J."/>
            <person name="Acer S.C."/>
            <person name="Aftuck L."/>
            <person name="Alexander A."/>
            <person name="An P."/>
            <person name="Anderson E."/>
            <person name="Anderson S."/>
            <person name="Arachi H."/>
            <person name="Azer M."/>
            <person name="Bachantsang P."/>
            <person name="Barry A."/>
            <person name="Bayul T."/>
            <person name="Berlin A."/>
            <person name="Bessette D."/>
            <person name="Bloom T."/>
            <person name="Blye J."/>
            <person name="Boguslavskiy L."/>
            <person name="Bonnet C."/>
            <person name="Boukhgalter B."/>
            <person name="Bourzgui I."/>
            <person name="Brown A."/>
            <person name="Cahill P."/>
            <person name="Channer S."/>
            <person name="Cheshatsang Y."/>
            <person name="Chuda L."/>
            <person name="Citroen M."/>
            <person name="Collymore A."/>
            <person name="Cooke P."/>
            <person name="Costello M."/>
            <person name="D'Aco K."/>
            <person name="Daza R."/>
            <person name="De Haan G."/>
            <person name="DeGray S."/>
            <person name="DeMaso C."/>
            <person name="Dhargay N."/>
            <person name="Dooley K."/>
            <person name="Dooley E."/>
            <person name="Doricent M."/>
            <person name="Dorje P."/>
            <person name="Dorjee K."/>
            <person name="Dupes A."/>
            <person name="Elong R."/>
            <person name="Falk J."/>
            <person name="Farina A."/>
            <person name="Faro S."/>
            <person name="Ferguson D."/>
            <person name="Fisher S."/>
            <person name="Foley C.D."/>
            <person name="Franke A."/>
            <person name="Friedrich D."/>
            <person name="Gadbois L."/>
            <person name="Gearin G."/>
            <person name="Gearin C.R."/>
            <person name="Giannoukos G."/>
            <person name="Goode T."/>
            <person name="Graham J."/>
            <person name="Grandbois E."/>
            <person name="Grewal S."/>
            <person name="Gyaltsen K."/>
            <person name="Hafez N."/>
            <person name="Hagos B."/>
            <person name="Hall J."/>
            <person name="Henson C."/>
            <person name="Hollinger A."/>
            <person name="Honan T."/>
            <person name="Huard M.D."/>
            <person name="Hughes L."/>
            <person name="Hurhula B."/>
            <person name="Husby M.E."/>
            <person name="Kamat A."/>
            <person name="Kanga B."/>
            <person name="Kashin S."/>
            <person name="Khazanovich D."/>
            <person name="Kisner P."/>
            <person name="Lance K."/>
            <person name="Lara M."/>
            <person name="Lee W."/>
            <person name="Lennon N."/>
            <person name="Letendre F."/>
            <person name="LeVine R."/>
            <person name="Lipovsky A."/>
            <person name="Liu X."/>
            <person name="Liu J."/>
            <person name="Liu S."/>
            <person name="Lokyitsang T."/>
            <person name="Lokyitsang Y."/>
            <person name="Lubonja R."/>
            <person name="Lui A."/>
            <person name="MacDonald P."/>
            <person name="Magnisalis V."/>
            <person name="Maru K."/>
            <person name="Matthews C."/>
            <person name="McCusker W."/>
            <person name="McDonough S."/>
            <person name="Mehta T."/>
            <person name="Meldrim J."/>
            <person name="Meneus L."/>
            <person name="Mihai O."/>
            <person name="Mihalev A."/>
            <person name="Mihova T."/>
            <person name="Mittelman R."/>
            <person name="Mlenga V."/>
            <person name="Montmayeur A."/>
            <person name="Mulrain L."/>
            <person name="Navidi A."/>
            <person name="Naylor J."/>
            <person name="Negash T."/>
            <person name="Nguyen T."/>
            <person name="Nguyen N."/>
            <person name="Nicol R."/>
            <person name="Norbu C."/>
            <person name="Norbu N."/>
            <person name="Novod N."/>
            <person name="O'Neill B."/>
            <person name="Osman S."/>
            <person name="Markiewicz E."/>
            <person name="Oyono O.L."/>
            <person name="Patti C."/>
            <person name="Phunkhang P."/>
            <person name="Pierre F."/>
            <person name="Priest M."/>
            <person name="Raghuraman S."/>
            <person name="Rege F."/>
            <person name="Reyes R."/>
            <person name="Rise C."/>
            <person name="Rogov P."/>
            <person name="Ross K."/>
            <person name="Ryan E."/>
            <person name="Settipalli S."/>
            <person name="Shea T."/>
            <person name="Sherpa N."/>
            <person name="Shi L."/>
            <person name="Shih D."/>
            <person name="Sparrow T."/>
            <person name="Spaulding J."/>
            <person name="Stalker J."/>
            <person name="Stange-Thomann N."/>
            <person name="Stavropoulos S."/>
            <person name="Stone C."/>
            <person name="Strader C."/>
            <person name="Tesfaye S."/>
            <person name="Thomson T."/>
            <person name="Thoulutsang Y."/>
            <person name="Thoulutsang D."/>
            <person name="Topham K."/>
            <person name="Topping I."/>
            <person name="Tsamla T."/>
            <person name="Vassiliev H."/>
            <person name="Vo A."/>
            <person name="Wangchuk T."/>
            <person name="Wangdi T."/>
            <person name="Weiand M."/>
            <person name="Wilkinson J."/>
            <person name="Wilson A."/>
            <person name="Yadav S."/>
            <person name="Young G."/>
            <person name="Yu Q."/>
            <person name="Zembek L."/>
            <person name="Zhong D."/>
            <person name="Zimmer A."/>
            <person name="Zwirko Z."/>
            <person name="Jaffe D.B."/>
            <person name="Alvarez P."/>
            <person name="Brockman W."/>
            <person name="Butler J."/>
            <person name="Chin C."/>
            <person name="Gnerre S."/>
            <person name="Grabherr M."/>
            <person name="Kleber M."/>
            <person name="Mauceli E."/>
            <person name="MacCallum I."/>
        </authorList>
    </citation>
    <scope>NUCLEOTIDE SEQUENCE [LARGE SCALE GENOMIC DNA]</scope>
    <source>
        <strain evidence="2 3">TSC#14021-0224.01</strain>
    </source>
</reference>
<dbReference type="EMBL" id="CH954179">
    <property type="protein sequence ID" value="KQS61829.1"/>
    <property type="molecule type" value="Genomic_DNA"/>
</dbReference>
<evidence type="ECO:0000313" key="3">
    <source>
        <dbReference type="Proteomes" id="UP000008711"/>
    </source>
</evidence>
<dbReference type="AlphaFoldDB" id="A0A0Q5VS61"/>
<dbReference type="InterPro" id="IPR010512">
    <property type="entry name" value="DUF1091"/>
</dbReference>
<reference evidence="2 3" key="2">
    <citation type="journal article" date="2008" name="Bioinformatics">
        <title>Assembly reconciliation.</title>
        <authorList>
            <person name="Zimin A.V."/>
            <person name="Smith D.R."/>
            <person name="Sutton G."/>
            <person name="Yorke J.A."/>
        </authorList>
    </citation>
    <scope>NUCLEOTIDE SEQUENCE [LARGE SCALE GENOMIC DNA]</scope>
    <source>
        <strain evidence="2 3">TSC#14021-0224.01</strain>
    </source>
</reference>
<dbReference type="GO" id="GO:0043695">
    <property type="term" value="P:detection of pheromone"/>
    <property type="evidence" value="ECO:0007669"/>
    <property type="project" value="EnsemblMetazoa"/>
</dbReference>
<gene>
    <name evidence="2" type="primary">Dere\GG21546</name>
    <name evidence="2" type="synonym">dere_GLEANR_6351</name>
    <name evidence="2" type="synonym">GG21546</name>
    <name evidence="2" type="ORF">Dere_GG21546</name>
</gene>
<feature type="chain" id="PRO_5006266116" evidence="1">
    <location>
        <begin position="18"/>
        <end position="166"/>
    </location>
</feature>
<dbReference type="Pfam" id="PF06477">
    <property type="entry name" value="DUF1091"/>
    <property type="match status" value="1"/>
</dbReference>